<dbReference type="EMBL" id="JACHYB010000001">
    <property type="protein sequence ID" value="MBB3187532.1"/>
    <property type="molecule type" value="Genomic_DNA"/>
</dbReference>
<dbReference type="InterPro" id="IPR017850">
    <property type="entry name" value="Alkaline_phosphatase_core_sf"/>
</dbReference>
<reference evidence="2 3" key="1">
    <citation type="submission" date="2020-08" db="EMBL/GenBank/DDBJ databases">
        <title>Genomic Encyclopedia of Type Strains, Phase IV (KMG-IV): sequencing the most valuable type-strain genomes for metagenomic binning, comparative biology and taxonomic classification.</title>
        <authorList>
            <person name="Goeker M."/>
        </authorList>
    </citation>
    <scope>NUCLEOTIDE SEQUENCE [LARGE SCALE GENOMIC DNA]</scope>
    <source>
        <strain evidence="2 3">DSM 27471</strain>
    </source>
</reference>
<evidence type="ECO:0000313" key="2">
    <source>
        <dbReference type="EMBL" id="MBB3187532.1"/>
    </source>
</evidence>
<dbReference type="Pfam" id="PF01663">
    <property type="entry name" value="Phosphodiest"/>
    <property type="match status" value="1"/>
</dbReference>
<feature type="signal peptide" evidence="1">
    <location>
        <begin position="1"/>
        <end position="21"/>
    </location>
</feature>
<dbReference type="InterPro" id="IPR002591">
    <property type="entry name" value="Phosphodiest/P_Trfase"/>
</dbReference>
<dbReference type="AlphaFoldDB" id="A0A7W5H2L8"/>
<keyword evidence="3" id="KW-1185">Reference proteome</keyword>
<comment type="caution">
    <text evidence="2">The sequence shown here is derived from an EMBL/GenBank/DDBJ whole genome shotgun (WGS) entry which is preliminary data.</text>
</comment>
<evidence type="ECO:0008006" key="4">
    <source>
        <dbReference type="Google" id="ProtNLM"/>
    </source>
</evidence>
<dbReference type="SUPFAM" id="SSF53649">
    <property type="entry name" value="Alkaline phosphatase-like"/>
    <property type="match status" value="1"/>
</dbReference>
<gene>
    <name evidence="2" type="ORF">FHX64_001695</name>
</gene>
<name>A0A7W5H2L8_9PORP</name>
<dbReference type="PIRSF" id="PIRSF031924">
    <property type="entry name" value="Pi-irrepressible_AP"/>
    <property type="match status" value="1"/>
</dbReference>
<keyword evidence="1" id="KW-0732">Signal</keyword>
<dbReference type="Proteomes" id="UP000544222">
    <property type="component" value="Unassembled WGS sequence"/>
</dbReference>
<dbReference type="GO" id="GO:0004035">
    <property type="term" value="F:alkaline phosphatase activity"/>
    <property type="evidence" value="ECO:0007669"/>
    <property type="project" value="InterPro"/>
</dbReference>
<feature type="chain" id="PRO_5031131086" description="Type I phosphodiesterase / nucleotide pyrophosphatase" evidence="1">
    <location>
        <begin position="22"/>
        <end position="542"/>
    </location>
</feature>
<proteinExistence type="predicted"/>
<dbReference type="CDD" id="cd16016">
    <property type="entry name" value="AP-SPAP"/>
    <property type="match status" value="1"/>
</dbReference>
<dbReference type="Gene3D" id="3.40.720.10">
    <property type="entry name" value="Alkaline Phosphatase, subunit A"/>
    <property type="match status" value="1"/>
</dbReference>
<protein>
    <recommendedName>
        <fullName evidence="4">Type I phosphodiesterase / nucleotide pyrophosphatase</fullName>
    </recommendedName>
</protein>
<organism evidence="2 3">
    <name type="scientific">Microbacter margulisiae</name>
    <dbReference type="NCBI Taxonomy" id="1350067"/>
    <lineage>
        <taxon>Bacteria</taxon>
        <taxon>Pseudomonadati</taxon>
        <taxon>Bacteroidota</taxon>
        <taxon>Bacteroidia</taxon>
        <taxon>Bacteroidales</taxon>
        <taxon>Porphyromonadaceae</taxon>
        <taxon>Microbacter</taxon>
    </lineage>
</organism>
<evidence type="ECO:0000256" key="1">
    <source>
        <dbReference type="SAM" id="SignalP"/>
    </source>
</evidence>
<sequence>MTKLFLPFVILLQLIAFPLTAANQPDKPRLVVFIVIDGLQSEHVMTIWNDLNKGGFKRLYTQGAVCNHAYYPILSTGMAADYASLVTGSTPFYHGIVGNTFYNKATNDTQPCLEDNNYNGIGTSDALSLQPLLASTCTDELKMNTGGKSKVFAIGIHSAETMMLAGHAGDGAVWINNTTPNLATSNYFVAGLPHWADQANMDHWVEDGIKTEWQPLYNISTYFFPAKHPNSTHGFDYTNNSSSMTENIANYKESPFVNTLVTNLALKAMTEEHLGQDDYPDFLGLEYTVQVAGDPSHELASAEKEDMYLRLDNNLADLINQIDSYVGVNHTVIILTGTQGEPHQQQTLQNYNIPSGQFVPVRSMALLNLYLMAIYGQHQWVLGCHDKNIYLDHAAIEQKRISLNEIEQRCANFMLDLQGIQTALTATQIMAANSNGNDEASRMKNSFNKHRSGDVVFTLMPGWVEADNQGHILPIDNDKSSYTPLLFFGDGILPQTINSQSITDLAPTLSWLLQTQAPNANIGLPIMLKRKDEPSESWNHSK</sequence>
<evidence type="ECO:0000313" key="3">
    <source>
        <dbReference type="Proteomes" id="UP000544222"/>
    </source>
</evidence>
<dbReference type="InterPro" id="IPR026263">
    <property type="entry name" value="Alkaline_phosphatase_prok"/>
</dbReference>
<dbReference type="Gene3D" id="3.30.1360.150">
    <property type="match status" value="1"/>
</dbReference>
<accession>A0A7W5H2L8</accession>
<dbReference type="RefSeq" id="WP_183413294.1">
    <property type="nucleotide sequence ID" value="NZ_JACHYB010000001.1"/>
</dbReference>